<dbReference type="EMBL" id="JABFAB010000005">
    <property type="protein sequence ID" value="MBA0647784.1"/>
    <property type="molecule type" value="Genomic_DNA"/>
</dbReference>
<accession>A0A7J8UBY2</accession>
<organism evidence="2 3">
    <name type="scientific">Gossypium klotzschianum</name>
    <dbReference type="NCBI Taxonomy" id="34286"/>
    <lineage>
        <taxon>Eukaryota</taxon>
        <taxon>Viridiplantae</taxon>
        <taxon>Streptophyta</taxon>
        <taxon>Embryophyta</taxon>
        <taxon>Tracheophyta</taxon>
        <taxon>Spermatophyta</taxon>
        <taxon>Magnoliopsida</taxon>
        <taxon>eudicotyledons</taxon>
        <taxon>Gunneridae</taxon>
        <taxon>Pentapetalae</taxon>
        <taxon>rosids</taxon>
        <taxon>malvids</taxon>
        <taxon>Malvales</taxon>
        <taxon>Malvaceae</taxon>
        <taxon>Malvoideae</taxon>
        <taxon>Gossypium</taxon>
    </lineage>
</organism>
<dbReference type="Pfam" id="PF14111">
    <property type="entry name" value="DUF4283"/>
    <property type="match status" value="1"/>
</dbReference>
<name>A0A7J8UBY2_9ROSI</name>
<proteinExistence type="predicted"/>
<sequence>MALTVVVKLLGKNIGFNTLLNKVSSLWKPWGRFQLMDLENDFYLVHFQDNDDSDRILMGGP</sequence>
<protein>
    <recommendedName>
        <fullName evidence="1">DUF4283 domain-containing protein</fullName>
    </recommendedName>
</protein>
<evidence type="ECO:0000313" key="2">
    <source>
        <dbReference type="EMBL" id="MBA0647784.1"/>
    </source>
</evidence>
<dbReference type="InterPro" id="IPR025558">
    <property type="entry name" value="DUF4283"/>
</dbReference>
<dbReference type="AlphaFoldDB" id="A0A7J8UBY2"/>
<dbReference type="OrthoDB" id="1002401at2759"/>
<gene>
    <name evidence="2" type="ORF">Goklo_015602</name>
</gene>
<dbReference type="Proteomes" id="UP000593573">
    <property type="component" value="Unassembled WGS sequence"/>
</dbReference>
<feature type="domain" description="DUF4283" evidence="1">
    <location>
        <begin position="4"/>
        <end position="61"/>
    </location>
</feature>
<evidence type="ECO:0000313" key="3">
    <source>
        <dbReference type="Proteomes" id="UP000593573"/>
    </source>
</evidence>
<reference evidence="2 3" key="1">
    <citation type="journal article" date="2019" name="Genome Biol. Evol.">
        <title>Insights into the evolution of the New World diploid cottons (Gossypium, subgenus Houzingenia) based on genome sequencing.</title>
        <authorList>
            <person name="Grover C.E."/>
            <person name="Arick M.A. 2nd"/>
            <person name="Thrash A."/>
            <person name="Conover J.L."/>
            <person name="Sanders W.S."/>
            <person name="Peterson D.G."/>
            <person name="Frelichowski J.E."/>
            <person name="Scheffler J.A."/>
            <person name="Scheffler B.E."/>
            <person name="Wendel J.F."/>
        </authorList>
    </citation>
    <scope>NUCLEOTIDE SEQUENCE [LARGE SCALE GENOMIC DNA]</scope>
    <source>
        <strain evidence="2">57</strain>
        <tissue evidence="2">Leaf</tissue>
    </source>
</reference>
<comment type="caution">
    <text evidence="2">The sequence shown here is derived from an EMBL/GenBank/DDBJ whole genome shotgun (WGS) entry which is preliminary data.</text>
</comment>
<keyword evidence="3" id="KW-1185">Reference proteome</keyword>
<evidence type="ECO:0000259" key="1">
    <source>
        <dbReference type="Pfam" id="PF14111"/>
    </source>
</evidence>